<dbReference type="PANTHER" id="PTHR43096:SF52">
    <property type="entry name" value="DNAJ HOMOLOG 1, MITOCHONDRIAL-RELATED"/>
    <property type="match status" value="1"/>
</dbReference>
<organism evidence="5 6">
    <name type="scientific">Wickerhamomyces anomalus (strain ATCC 58044 / CBS 1984 / NCYC 433 / NRRL Y-366-8)</name>
    <name type="common">Yeast</name>
    <name type="synonym">Hansenula anomala</name>
    <dbReference type="NCBI Taxonomy" id="683960"/>
    <lineage>
        <taxon>Eukaryota</taxon>
        <taxon>Fungi</taxon>
        <taxon>Dikarya</taxon>
        <taxon>Ascomycota</taxon>
        <taxon>Saccharomycotina</taxon>
        <taxon>Saccharomycetes</taxon>
        <taxon>Phaffomycetales</taxon>
        <taxon>Wickerhamomycetaceae</taxon>
        <taxon>Wickerhamomyces</taxon>
    </lineage>
</organism>
<dbReference type="PANTHER" id="PTHR43096">
    <property type="entry name" value="DNAJ HOMOLOG 1, MITOCHONDRIAL-RELATED"/>
    <property type="match status" value="1"/>
</dbReference>
<dbReference type="SMART" id="SM00271">
    <property type="entry name" value="DnaJ"/>
    <property type="match status" value="1"/>
</dbReference>
<dbReference type="GeneID" id="30200483"/>
<accession>A0A1E3P6Y3</accession>
<dbReference type="SUPFAM" id="SSF46565">
    <property type="entry name" value="Chaperone J-domain"/>
    <property type="match status" value="1"/>
</dbReference>
<protein>
    <recommendedName>
        <fullName evidence="4">J domain-containing protein</fullName>
    </recommendedName>
</protein>
<dbReference type="PROSITE" id="PS50076">
    <property type="entry name" value="DNAJ_2"/>
    <property type="match status" value="1"/>
</dbReference>
<dbReference type="CDD" id="cd06257">
    <property type="entry name" value="DnaJ"/>
    <property type="match status" value="1"/>
</dbReference>
<feature type="domain" description="J" evidence="4">
    <location>
        <begin position="16"/>
        <end position="86"/>
    </location>
</feature>
<keyword evidence="3" id="KW-0812">Transmembrane</keyword>
<dbReference type="GO" id="GO:0051082">
    <property type="term" value="F:unfolded protein binding"/>
    <property type="evidence" value="ECO:0007669"/>
    <property type="project" value="TreeGrafter"/>
</dbReference>
<dbReference type="GO" id="GO:0005737">
    <property type="term" value="C:cytoplasm"/>
    <property type="evidence" value="ECO:0007669"/>
    <property type="project" value="TreeGrafter"/>
</dbReference>
<name>A0A1E3P6Y3_WICAA</name>
<dbReference type="AlphaFoldDB" id="A0A1E3P6Y3"/>
<sequence length="257" mass="29438">MGTVHDNLKEIPNHYSHYQVLGVSYSAEKNEIKSAFRKLSKKFHPDMNQRVSPKKKKIINNNYLKIVSSYEVLSNDDKRQKYDSSMKPSGGNGSHVRVNRERDFSGNVFYQERKTYSAGGINRSRGRVNFGPGYKESTSTYSNFDRFSSPTGSNYDVPHFDYDQHLKGTLSFERRMINKRIAKTYMINEAEKLEKSRQKREKDSNRDKIHDEIHDILNLDRYGAHSRIKQKESGSGSKAVLLVGTLGIIAVGGLLLH</sequence>
<dbReference type="Pfam" id="PF00226">
    <property type="entry name" value="DnaJ"/>
    <property type="match status" value="1"/>
</dbReference>
<gene>
    <name evidence="5" type="ORF">WICANDRAFT_61737</name>
</gene>
<dbReference type="STRING" id="683960.A0A1E3P6Y3"/>
<dbReference type="OrthoDB" id="10250354at2759"/>
<keyword evidence="3" id="KW-0472">Membrane</keyword>
<dbReference type="GO" id="GO:0042026">
    <property type="term" value="P:protein refolding"/>
    <property type="evidence" value="ECO:0007669"/>
    <property type="project" value="TreeGrafter"/>
</dbReference>
<reference evidence="5 6" key="1">
    <citation type="journal article" date="2016" name="Proc. Natl. Acad. Sci. U.S.A.">
        <title>Comparative genomics of biotechnologically important yeasts.</title>
        <authorList>
            <person name="Riley R."/>
            <person name="Haridas S."/>
            <person name="Wolfe K.H."/>
            <person name="Lopes M.R."/>
            <person name="Hittinger C.T."/>
            <person name="Goeker M."/>
            <person name="Salamov A.A."/>
            <person name="Wisecaver J.H."/>
            <person name="Long T.M."/>
            <person name="Calvey C.H."/>
            <person name="Aerts A.L."/>
            <person name="Barry K.W."/>
            <person name="Choi C."/>
            <person name="Clum A."/>
            <person name="Coughlan A.Y."/>
            <person name="Deshpande S."/>
            <person name="Douglass A.P."/>
            <person name="Hanson S.J."/>
            <person name="Klenk H.-P."/>
            <person name="LaButti K.M."/>
            <person name="Lapidus A."/>
            <person name="Lindquist E.A."/>
            <person name="Lipzen A.M."/>
            <person name="Meier-Kolthoff J.P."/>
            <person name="Ohm R.A."/>
            <person name="Otillar R.P."/>
            <person name="Pangilinan J.L."/>
            <person name="Peng Y."/>
            <person name="Rokas A."/>
            <person name="Rosa C.A."/>
            <person name="Scheuner C."/>
            <person name="Sibirny A.A."/>
            <person name="Slot J.C."/>
            <person name="Stielow J.B."/>
            <person name="Sun H."/>
            <person name="Kurtzman C.P."/>
            <person name="Blackwell M."/>
            <person name="Grigoriev I.V."/>
            <person name="Jeffries T.W."/>
        </authorList>
    </citation>
    <scope>NUCLEOTIDE SEQUENCE [LARGE SCALE GENOMIC DNA]</scope>
    <source>
        <strain evidence="6">ATCC 58044 / CBS 1984 / NCYC 433 / NRRL Y-366-8</strain>
    </source>
</reference>
<dbReference type="PRINTS" id="PR00625">
    <property type="entry name" value="JDOMAIN"/>
</dbReference>
<keyword evidence="6" id="KW-1185">Reference proteome</keyword>
<evidence type="ECO:0000313" key="5">
    <source>
        <dbReference type="EMBL" id="ODQ61175.1"/>
    </source>
</evidence>
<dbReference type="Gene3D" id="1.10.287.110">
    <property type="entry name" value="DnaJ domain"/>
    <property type="match status" value="1"/>
</dbReference>
<dbReference type="Proteomes" id="UP000094112">
    <property type="component" value="Unassembled WGS sequence"/>
</dbReference>
<evidence type="ECO:0000259" key="4">
    <source>
        <dbReference type="PROSITE" id="PS50076"/>
    </source>
</evidence>
<dbReference type="EMBL" id="KV454209">
    <property type="protein sequence ID" value="ODQ61175.1"/>
    <property type="molecule type" value="Genomic_DNA"/>
</dbReference>
<feature type="region of interest" description="Disordered" evidence="2">
    <location>
        <begin position="79"/>
        <end position="98"/>
    </location>
</feature>
<proteinExistence type="predicted"/>
<dbReference type="InterPro" id="IPR036869">
    <property type="entry name" value="J_dom_sf"/>
</dbReference>
<evidence type="ECO:0000313" key="6">
    <source>
        <dbReference type="Proteomes" id="UP000094112"/>
    </source>
</evidence>
<dbReference type="InterPro" id="IPR001623">
    <property type="entry name" value="DnaJ_domain"/>
</dbReference>
<evidence type="ECO:0000256" key="3">
    <source>
        <dbReference type="SAM" id="Phobius"/>
    </source>
</evidence>
<keyword evidence="3" id="KW-1133">Transmembrane helix</keyword>
<keyword evidence="1" id="KW-0143">Chaperone</keyword>
<feature type="transmembrane region" description="Helical" evidence="3">
    <location>
        <begin position="239"/>
        <end position="256"/>
    </location>
</feature>
<evidence type="ECO:0000256" key="1">
    <source>
        <dbReference type="ARBA" id="ARBA00023186"/>
    </source>
</evidence>
<dbReference type="RefSeq" id="XP_019040382.1">
    <property type="nucleotide sequence ID" value="XM_019183237.1"/>
</dbReference>
<evidence type="ECO:0000256" key="2">
    <source>
        <dbReference type="SAM" id="MobiDB-lite"/>
    </source>
</evidence>